<dbReference type="GO" id="GO:0015940">
    <property type="term" value="P:pantothenate biosynthetic process"/>
    <property type="evidence" value="ECO:0007669"/>
    <property type="project" value="InterPro"/>
</dbReference>
<evidence type="ECO:0000256" key="2">
    <source>
        <dbReference type="ARBA" id="ARBA00008676"/>
    </source>
</evidence>
<dbReference type="CDD" id="cd06557">
    <property type="entry name" value="KPHMT-like"/>
    <property type="match status" value="1"/>
</dbReference>
<evidence type="ECO:0000256" key="1">
    <source>
        <dbReference type="ARBA" id="ARBA00005033"/>
    </source>
</evidence>
<gene>
    <name evidence="5" type="ORF">ASZ90_005863</name>
</gene>
<accession>A0A0W8FTR9</accession>
<evidence type="ECO:0000256" key="4">
    <source>
        <dbReference type="ARBA" id="ARBA00022679"/>
    </source>
</evidence>
<dbReference type="InterPro" id="IPR015813">
    <property type="entry name" value="Pyrv/PenolPyrv_kinase-like_dom"/>
</dbReference>
<comment type="pathway">
    <text evidence="1">Cofactor biosynthesis; (R)-pantothenate biosynthesis; (R)-pantoate from 3-methyl-2-oxobutanoate: step 1/2.</text>
</comment>
<dbReference type="PANTHER" id="PTHR20881">
    <property type="entry name" value="3-METHYL-2-OXOBUTANOATE HYDROXYMETHYLTRANSFERASE"/>
    <property type="match status" value="1"/>
</dbReference>
<name>A0A0W8FTR9_9ZZZZ</name>
<dbReference type="PIRSF" id="PIRSF000388">
    <property type="entry name" value="Pantoate_hydroxy_MeTrfase"/>
    <property type="match status" value="1"/>
</dbReference>
<dbReference type="EC" id="2.1.2.11" evidence="3"/>
<dbReference type="InterPro" id="IPR003700">
    <property type="entry name" value="Pantoate_hydroxy_MeTrfase"/>
</dbReference>
<keyword evidence="4 5" id="KW-0808">Transferase</keyword>
<dbReference type="GO" id="GO:0005737">
    <property type="term" value="C:cytoplasm"/>
    <property type="evidence" value="ECO:0007669"/>
    <property type="project" value="TreeGrafter"/>
</dbReference>
<dbReference type="InterPro" id="IPR040442">
    <property type="entry name" value="Pyrv_kinase-like_dom_sf"/>
</dbReference>
<dbReference type="Pfam" id="PF02548">
    <property type="entry name" value="Pantoate_transf"/>
    <property type="match status" value="1"/>
</dbReference>
<dbReference type="GO" id="GO:0003864">
    <property type="term" value="F:3-methyl-2-oxobutanoate hydroxymethyltransferase activity"/>
    <property type="evidence" value="ECO:0007669"/>
    <property type="project" value="UniProtKB-EC"/>
</dbReference>
<dbReference type="FunFam" id="3.20.20.60:FF:000003">
    <property type="entry name" value="3-methyl-2-oxobutanoate hydroxymethyltransferase"/>
    <property type="match status" value="1"/>
</dbReference>
<proteinExistence type="inferred from homology"/>
<evidence type="ECO:0000313" key="5">
    <source>
        <dbReference type="EMBL" id="KUG24312.1"/>
    </source>
</evidence>
<dbReference type="AlphaFoldDB" id="A0A0W8FTR9"/>
<reference evidence="5" key="1">
    <citation type="journal article" date="2015" name="Proc. Natl. Acad. Sci. U.S.A.">
        <title>Networks of energetic and metabolic interactions define dynamics in microbial communities.</title>
        <authorList>
            <person name="Embree M."/>
            <person name="Liu J.K."/>
            <person name="Al-Bassam M.M."/>
            <person name="Zengler K."/>
        </authorList>
    </citation>
    <scope>NUCLEOTIDE SEQUENCE</scope>
</reference>
<keyword evidence="5" id="KW-0489">Methyltransferase</keyword>
<dbReference type="HAMAP" id="MF_00156">
    <property type="entry name" value="PanB"/>
    <property type="match status" value="1"/>
</dbReference>
<dbReference type="PANTHER" id="PTHR20881:SF0">
    <property type="entry name" value="3-METHYL-2-OXOBUTANOATE HYDROXYMETHYLTRANSFERASE"/>
    <property type="match status" value="1"/>
</dbReference>
<dbReference type="GO" id="GO:0000287">
    <property type="term" value="F:magnesium ion binding"/>
    <property type="evidence" value="ECO:0007669"/>
    <property type="project" value="TreeGrafter"/>
</dbReference>
<dbReference type="EMBL" id="LNQE01000851">
    <property type="protein sequence ID" value="KUG24312.1"/>
    <property type="molecule type" value="Genomic_DNA"/>
</dbReference>
<protein>
    <recommendedName>
        <fullName evidence="3">3-methyl-2-oxobutanoate hydroxymethyltransferase</fullName>
        <ecNumber evidence="3">2.1.2.11</ecNumber>
    </recommendedName>
</protein>
<dbReference type="NCBIfam" id="TIGR00222">
    <property type="entry name" value="panB"/>
    <property type="match status" value="1"/>
</dbReference>
<comment type="similarity">
    <text evidence="2">Belongs to the PanB family.</text>
</comment>
<organism evidence="5">
    <name type="scientific">hydrocarbon metagenome</name>
    <dbReference type="NCBI Taxonomy" id="938273"/>
    <lineage>
        <taxon>unclassified sequences</taxon>
        <taxon>metagenomes</taxon>
        <taxon>ecological metagenomes</taxon>
    </lineage>
</organism>
<evidence type="ECO:0000256" key="3">
    <source>
        <dbReference type="ARBA" id="ARBA00012618"/>
    </source>
</evidence>
<dbReference type="NCBIfam" id="NF001452">
    <property type="entry name" value="PRK00311.1"/>
    <property type="match status" value="1"/>
</dbReference>
<comment type="caution">
    <text evidence="5">The sequence shown here is derived from an EMBL/GenBank/DDBJ whole genome shotgun (WGS) entry which is preliminary data.</text>
</comment>
<dbReference type="Gene3D" id="3.20.20.60">
    <property type="entry name" value="Phosphoenolpyruvate-binding domains"/>
    <property type="match status" value="1"/>
</dbReference>
<sequence>MSTQNKSNRKTILDIKKMKIQGEKITVLTAYDYGMASIMDESDIDIILVGDSLGMVVLGYDTTLPVTMDEMLSHTKAVARGANKALIVADMPFLSYQTSEESAITNAGRFLKEGNAQAVKLEGGREVAETVRKITSSGIPVMAHLGLTPQSINQIGGYKVQGKTDATARRIIEDAKILEESGAFSIVLECIPEGLAAEVSSSIAIPTIGIGAGVNCDGQVLVINDVLGMYERFTPKFVKKYANLNLEIKKAVKTYITEVKHGTFPDSEHSFK</sequence>
<dbReference type="SUPFAM" id="SSF51621">
    <property type="entry name" value="Phosphoenolpyruvate/pyruvate domain"/>
    <property type="match status" value="1"/>
</dbReference>
<dbReference type="GO" id="GO:0032259">
    <property type="term" value="P:methylation"/>
    <property type="evidence" value="ECO:0007669"/>
    <property type="project" value="UniProtKB-KW"/>
</dbReference>
<dbReference type="GO" id="GO:0008168">
    <property type="term" value="F:methyltransferase activity"/>
    <property type="evidence" value="ECO:0007669"/>
    <property type="project" value="UniProtKB-KW"/>
</dbReference>